<dbReference type="InterPro" id="IPR007693">
    <property type="entry name" value="DNA_helicase_DnaB-like_N"/>
</dbReference>
<keyword evidence="4" id="KW-0378">Hydrolase</keyword>
<proteinExistence type="inferred from homology"/>
<evidence type="ECO:0000313" key="12">
    <source>
        <dbReference type="EMBL" id="MDO3681962.1"/>
    </source>
</evidence>
<dbReference type="InterPro" id="IPR036185">
    <property type="entry name" value="DNA_heli_DnaB-like_N_sf"/>
</dbReference>
<keyword evidence="3" id="KW-0547">Nucleotide-binding</keyword>
<dbReference type="Gene3D" id="3.40.50.300">
    <property type="entry name" value="P-loop containing nucleotide triphosphate hydrolases"/>
    <property type="match status" value="1"/>
</dbReference>
<keyword evidence="2" id="KW-0235">DNA replication</keyword>
<evidence type="ECO:0000256" key="6">
    <source>
        <dbReference type="ARBA" id="ARBA00022840"/>
    </source>
</evidence>
<evidence type="ECO:0000259" key="11">
    <source>
        <dbReference type="PROSITE" id="PS51199"/>
    </source>
</evidence>
<dbReference type="EMBL" id="JAUMKJ010000089">
    <property type="protein sequence ID" value="MDO3681962.1"/>
    <property type="molecule type" value="Genomic_DNA"/>
</dbReference>
<protein>
    <recommendedName>
        <fullName evidence="9">DNA 5'-3' helicase</fullName>
        <ecNumber evidence="9">5.6.2.3</ecNumber>
    </recommendedName>
</protein>
<dbReference type="InterPro" id="IPR016136">
    <property type="entry name" value="DNA_helicase_N/primase_C"/>
</dbReference>
<dbReference type="PANTHER" id="PTHR30153:SF2">
    <property type="entry name" value="REPLICATIVE DNA HELICASE"/>
    <property type="match status" value="1"/>
</dbReference>
<organism evidence="12 13">
    <name type="scientific">Paenibacillus ehimensis</name>
    <dbReference type="NCBI Taxonomy" id="79264"/>
    <lineage>
        <taxon>Bacteria</taxon>
        <taxon>Bacillati</taxon>
        <taxon>Bacillota</taxon>
        <taxon>Bacilli</taxon>
        <taxon>Bacillales</taxon>
        <taxon>Paenibacillaceae</taxon>
        <taxon>Paenibacillus</taxon>
    </lineage>
</organism>
<keyword evidence="13" id="KW-1185">Reference proteome</keyword>
<dbReference type="PANTHER" id="PTHR30153">
    <property type="entry name" value="REPLICATIVE DNA HELICASE DNAB"/>
    <property type="match status" value="1"/>
</dbReference>
<dbReference type="SUPFAM" id="SSF52540">
    <property type="entry name" value="P-loop containing nucleoside triphosphate hydrolases"/>
    <property type="match status" value="1"/>
</dbReference>
<dbReference type="Proteomes" id="UP001168883">
    <property type="component" value="Unassembled WGS sequence"/>
</dbReference>
<feature type="domain" description="SF4 helicase" evidence="11">
    <location>
        <begin position="164"/>
        <end position="442"/>
    </location>
</feature>
<keyword evidence="6" id="KW-0067">ATP-binding</keyword>
<reference evidence="12" key="1">
    <citation type="submission" date="2023-07" db="EMBL/GenBank/DDBJ databases">
        <authorList>
            <person name="Aktuganov G."/>
            <person name="Boyko T."/>
            <person name="Delegan Y."/>
            <person name="Galimzianova N."/>
            <person name="Gilvanova E."/>
            <person name="Korobov V."/>
            <person name="Kuzmina L."/>
            <person name="Melentiev A."/>
            <person name="Milman P."/>
            <person name="Ryabova A."/>
            <person name="Stupak E."/>
            <person name="Yasakov T."/>
            <person name="Zharikova N."/>
            <person name="Zhurenko E."/>
        </authorList>
    </citation>
    <scope>NUCLEOTIDE SEQUENCE</scope>
    <source>
        <strain evidence="12">IB-739</strain>
    </source>
</reference>
<dbReference type="InterPro" id="IPR027417">
    <property type="entry name" value="P-loop_NTPase"/>
</dbReference>
<dbReference type="PROSITE" id="PS51199">
    <property type="entry name" value="SF4_HELICASE"/>
    <property type="match status" value="1"/>
</dbReference>
<comment type="catalytic activity">
    <reaction evidence="10">
        <text>ATP + H2O = ADP + phosphate + H(+)</text>
        <dbReference type="Rhea" id="RHEA:13065"/>
        <dbReference type="ChEBI" id="CHEBI:15377"/>
        <dbReference type="ChEBI" id="CHEBI:15378"/>
        <dbReference type="ChEBI" id="CHEBI:30616"/>
        <dbReference type="ChEBI" id="CHEBI:43474"/>
        <dbReference type="ChEBI" id="CHEBI:456216"/>
        <dbReference type="EC" id="5.6.2.3"/>
    </reaction>
</comment>
<gene>
    <name evidence="12" type="ORF">Q3C12_33750</name>
</gene>
<dbReference type="EC" id="5.6.2.3" evidence="9"/>
<name>A0ABT8VLX5_9BACL</name>
<comment type="similarity">
    <text evidence="1">Belongs to the helicase family. DnaB subfamily.</text>
</comment>
<evidence type="ECO:0000256" key="5">
    <source>
        <dbReference type="ARBA" id="ARBA00022806"/>
    </source>
</evidence>
<sequence length="453" mass="51289">MISIGVDEAERYVLGSVLLRADVLDEVAFLEPRDFVSSRNRMIFQVMRWLYDQDRPVEIASIAEHFHKRGKLEEYGGVSYLSGLVANVASAANVEYYANLLRSMAFRRRGAEAGHKIATMSHEDYETDEEYFSALEAVVDSLRPGRLALMRSFAEARDEYIEHLKSKAAKFLSGFGKFDQWASMWRGWLYVLAGRPSVGKTAKALQMALGIARQKRAVDGVLKNMKDAGCVLFFSQEMGEKELTDRLISNMSGISYNRIISKGGEGGFEPEEWERINKAYDELAGLPLFIMDKAAITIEEVRSIARRFQRKHGKIAAIFVDYLQIMRIVQQKGEQRDQAIGRVTGAAKQMARQFDCVFVMLSQMKRESETAGEPLLSHLRESGAIEQDADVVEFLWHDPNDTESGGKVIQSTIAKGRNIGTNRFRYLFQGWVQTFKDLDKKESAANGKTNRKR</sequence>
<evidence type="ECO:0000256" key="4">
    <source>
        <dbReference type="ARBA" id="ARBA00022801"/>
    </source>
</evidence>
<keyword evidence="5" id="KW-0347">Helicase</keyword>
<dbReference type="RefSeq" id="WP_302881471.1">
    <property type="nucleotide sequence ID" value="NZ_JAUMKJ010000089.1"/>
</dbReference>
<dbReference type="Gene3D" id="1.10.860.10">
    <property type="entry name" value="DNAb Helicase, Chain A"/>
    <property type="match status" value="1"/>
</dbReference>
<dbReference type="InterPro" id="IPR007694">
    <property type="entry name" value="DNA_helicase_DnaB-like_C"/>
</dbReference>
<evidence type="ECO:0000256" key="9">
    <source>
        <dbReference type="ARBA" id="ARBA00044969"/>
    </source>
</evidence>
<keyword evidence="7" id="KW-0238">DNA-binding</keyword>
<dbReference type="SUPFAM" id="SSF48024">
    <property type="entry name" value="N-terminal domain of DnaB helicase"/>
    <property type="match status" value="1"/>
</dbReference>
<evidence type="ECO:0000313" key="13">
    <source>
        <dbReference type="Proteomes" id="UP001168883"/>
    </source>
</evidence>
<accession>A0ABT8VLX5</accession>
<evidence type="ECO:0000256" key="3">
    <source>
        <dbReference type="ARBA" id="ARBA00022741"/>
    </source>
</evidence>
<evidence type="ECO:0000256" key="2">
    <source>
        <dbReference type="ARBA" id="ARBA00022705"/>
    </source>
</evidence>
<evidence type="ECO:0000256" key="7">
    <source>
        <dbReference type="ARBA" id="ARBA00023125"/>
    </source>
</evidence>
<evidence type="ECO:0000256" key="8">
    <source>
        <dbReference type="ARBA" id="ARBA00023235"/>
    </source>
</evidence>
<dbReference type="Pfam" id="PF03796">
    <property type="entry name" value="DnaB_C"/>
    <property type="match status" value="1"/>
</dbReference>
<keyword evidence="8" id="KW-0413">Isomerase</keyword>
<evidence type="ECO:0000256" key="10">
    <source>
        <dbReference type="ARBA" id="ARBA00048954"/>
    </source>
</evidence>
<comment type="caution">
    <text evidence="12">The sequence shown here is derived from an EMBL/GenBank/DDBJ whole genome shotgun (WGS) entry which is preliminary data.</text>
</comment>
<dbReference type="Pfam" id="PF00772">
    <property type="entry name" value="DnaB"/>
    <property type="match status" value="1"/>
</dbReference>
<evidence type="ECO:0000256" key="1">
    <source>
        <dbReference type="ARBA" id="ARBA00008428"/>
    </source>
</evidence>